<sequence>MICHAGRPRVSEWTSPTPPPGPKPSRVPLSKLAGCRLEQQVVRGAKSKAEQLYFRSALVTPTTSPGSWSRAVAFSAVLGRPSVCGPTTLARTSTLCMLVPLASQDTEVLCEPSFRAGVPPSGNHGTLRGLPLSFQGAAQRPAAADRDRDFDFRRQYTCVKEHRERHLRATSLGSTPYSLHSVVNELTLSATPTVELRSLACIAMRSRIPRGLESQPRPLRGLLP</sequence>
<dbReference type="Proteomes" id="UP000256964">
    <property type="component" value="Unassembled WGS sequence"/>
</dbReference>
<reference evidence="2 3" key="1">
    <citation type="journal article" date="2018" name="Biotechnol. Biofuels">
        <title>Integrative visual omics of the white-rot fungus Polyporus brumalis exposes the biotechnological potential of its oxidative enzymes for delignifying raw plant biomass.</title>
        <authorList>
            <person name="Miyauchi S."/>
            <person name="Rancon A."/>
            <person name="Drula E."/>
            <person name="Hage H."/>
            <person name="Chaduli D."/>
            <person name="Favel A."/>
            <person name="Grisel S."/>
            <person name="Henrissat B."/>
            <person name="Herpoel-Gimbert I."/>
            <person name="Ruiz-Duenas F.J."/>
            <person name="Chevret D."/>
            <person name="Hainaut M."/>
            <person name="Lin J."/>
            <person name="Wang M."/>
            <person name="Pangilinan J."/>
            <person name="Lipzen A."/>
            <person name="Lesage-Meessen L."/>
            <person name="Navarro D."/>
            <person name="Riley R."/>
            <person name="Grigoriev I.V."/>
            <person name="Zhou S."/>
            <person name="Raouche S."/>
            <person name="Rosso M.N."/>
        </authorList>
    </citation>
    <scope>NUCLEOTIDE SEQUENCE [LARGE SCALE GENOMIC DNA]</scope>
    <source>
        <strain evidence="2 3">BRFM 1820</strain>
    </source>
</reference>
<gene>
    <name evidence="2" type="ORF">OH76DRAFT_817880</name>
</gene>
<proteinExistence type="predicted"/>
<evidence type="ECO:0000256" key="1">
    <source>
        <dbReference type="SAM" id="MobiDB-lite"/>
    </source>
</evidence>
<accession>A0A371D2J9</accession>
<dbReference type="AlphaFoldDB" id="A0A371D2J9"/>
<organism evidence="2 3">
    <name type="scientific">Lentinus brumalis</name>
    <dbReference type="NCBI Taxonomy" id="2498619"/>
    <lineage>
        <taxon>Eukaryota</taxon>
        <taxon>Fungi</taxon>
        <taxon>Dikarya</taxon>
        <taxon>Basidiomycota</taxon>
        <taxon>Agaricomycotina</taxon>
        <taxon>Agaricomycetes</taxon>
        <taxon>Polyporales</taxon>
        <taxon>Polyporaceae</taxon>
        <taxon>Lentinus</taxon>
    </lineage>
</organism>
<dbReference type="EMBL" id="KZ857424">
    <property type="protein sequence ID" value="RDX46780.1"/>
    <property type="molecule type" value="Genomic_DNA"/>
</dbReference>
<evidence type="ECO:0000313" key="3">
    <source>
        <dbReference type="Proteomes" id="UP000256964"/>
    </source>
</evidence>
<feature type="region of interest" description="Disordered" evidence="1">
    <location>
        <begin position="1"/>
        <end position="25"/>
    </location>
</feature>
<keyword evidence="3" id="KW-1185">Reference proteome</keyword>
<feature type="compositionally biased region" description="Pro residues" evidence="1">
    <location>
        <begin position="16"/>
        <end position="25"/>
    </location>
</feature>
<name>A0A371D2J9_9APHY</name>
<protein>
    <submittedName>
        <fullName evidence="2">Uncharacterized protein</fullName>
    </submittedName>
</protein>
<evidence type="ECO:0000313" key="2">
    <source>
        <dbReference type="EMBL" id="RDX46780.1"/>
    </source>
</evidence>